<gene>
    <name evidence="4" type="ORF">HPP92_003812</name>
</gene>
<feature type="region of interest" description="Disordered" evidence="3">
    <location>
        <begin position="99"/>
        <end position="124"/>
    </location>
</feature>
<dbReference type="PANTHER" id="PTHR32054:SF3">
    <property type="entry name" value="HEAVY CHAIN, PUTATIVE, EXPRESSED-RELATED"/>
    <property type="match status" value="1"/>
</dbReference>
<comment type="similarity">
    <text evidence="1">Belongs to the WEB family.</text>
</comment>
<reference evidence="4 5" key="1">
    <citation type="journal article" date="2020" name="Nat. Food">
        <title>A phased Vanilla planifolia genome enables genetic improvement of flavour and production.</title>
        <authorList>
            <person name="Hasing T."/>
            <person name="Tang H."/>
            <person name="Brym M."/>
            <person name="Khazi F."/>
            <person name="Huang T."/>
            <person name="Chambers A.H."/>
        </authorList>
    </citation>
    <scope>NUCLEOTIDE SEQUENCE [LARGE SCALE GENOMIC DNA]</scope>
    <source>
        <tissue evidence="4">Leaf</tissue>
    </source>
</reference>
<keyword evidence="5" id="KW-1185">Reference proteome</keyword>
<feature type="compositionally biased region" description="Low complexity" evidence="3">
    <location>
        <begin position="106"/>
        <end position="124"/>
    </location>
</feature>
<dbReference type="Proteomes" id="UP000636800">
    <property type="component" value="Chromosome 1"/>
</dbReference>
<evidence type="ECO:0000313" key="5">
    <source>
        <dbReference type="Proteomes" id="UP000636800"/>
    </source>
</evidence>
<dbReference type="GO" id="GO:0005829">
    <property type="term" value="C:cytosol"/>
    <property type="evidence" value="ECO:0007669"/>
    <property type="project" value="TreeGrafter"/>
</dbReference>
<proteinExistence type="inferred from homology"/>
<sequence>MELQRCKMELDSARVAESKASSSADDLMSTLQQLSAESLAAQKEAEEMKRKADELRSEAEAARITLTEAESKLQAALKEAEEAKEAEARALDQIKELSEKANAVRSSTSESVPKSPSQGKSSSP</sequence>
<evidence type="ECO:0000256" key="3">
    <source>
        <dbReference type="SAM" id="MobiDB-lite"/>
    </source>
</evidence>
<evidence type="ECO:0000256" key="2">
    <source>
        <dbReference type="ARBA" id="ARBA00023054"/>
    </source>
</evidence>
<dbReference type="GO" id="GO:0009903">
    <property type="term" value="P:chloroplast avoidance movement"/>
    <property type="evidence" value="ECO:0007669"/>
    <property type="project" value="TreeGrafter"/>
</dbReference>
<evidence type="ECO:0000313" key="4">
    <source>
        <dbReference type="EMBL" id="KAG0499121.1"/>
    </source>
</evidence>
<dbReference type="OrthoDB" id="667051at2759"/>
<dbReference type="GO" id="GO:0009904">
    <property type="term" value="P:chloroplast accumulation movement"/>
    <property type="evidence" value="ECO:0007669"/>
    <property type="project" value="TreeGrafter"/>
</dbReference>
<evidence type="ECO:0000256" key="1">
    <source>
        <dbReference type="ARBA" id="ARBA00005485"/>
    </source>
</evidence>
<accession>A0A835VJS3</accession>
<comment type="caution">
    <text evidence="4">The sequence shown here is derived from an EMBL/GenBank/DDBJ whole genome shotgun (WGS) entry which is preliminary data.</text>
</comment>
<dbReference type="PANTHER" id="PTHR32054">
    <property type="entry name" value="HEAVY CHAIN, PUTATIVE, EXPRESSED-RELATED-RELATED"/>
    <property type="match status" value="1"/>
</dbReference>
<name>A0A835VJS3_VANPL</name>
<protein>
    <submittedName>
        <fullName evidence="4">Uncharacterized protein</fullName>
    </submittedName>
</protein>
<organism evidence="4 5">
    <name type="scientific">Vanilla planifolia</name>
    <name type="common">Vanilla</name>
    <dbReference type="NCBI Taxonomy" id="51239"/>
    <lineage>
        <taxon>Eukaryota</taxon>
        <taxon>Viridiplantae</taxon>
        <taxon>Streptophyta</taxon>
        <taxon>Embryophyta</taxon>
        <taxon>Tracheophyta</taxon>
        <taxon>Spermatophyta</taxon>
        <taxon>Magnoliopsida</taxon>
        <taxon>Liliopsida</taxon>
        <taxon>Asparagales</taxon>
        <taxon>Orchidaceae</taxon>
        <taxon>Vanilloideae</taxon>
        <taxon>Vanilleae</taxon>
        <taxon>Vanilla</taxon>
    </lineage>
</organism>
<dbReference type="EMBL" id="JADCNL010000001">
    <property type="protein sequence ID" value="KAG0499121.1"/>
    <property type="molecule type" value="Genomic_DNA"/>
</dbReference>
<dbReference type="AlphaFoldDB" id="A0A835VJS3"/>
<keyword evidence="2" id="KW-0175">Coiled coil</keyword>